<organism evidence="1 2">
    <name type="scientific">Caerostris extrusa</name>
    <name type="common">Bark spider</name>
    <name type="synonym">Caerostris bankana</name>
    <dbReference type="NCBI Taxonomy" id="172846"/>
    <lineage>
        <taxon>Eukaryota</taxon>
        <taxon>Metazoa</taxon>
        <taxon>Ecdysozoa</taxon>
        <taxon>Arthropoda</taxon>
        <taxon>Chelicerata</taxon>
        <taxon>Arachnida</taxon>
        <taxon>Araneae</taxon>
        <taxon>Araneomorphae</taxon>
        <taxon>Entelegynae</taxon>
        <taxon>Araneoidea</taxon>
        <taxon>Araneidae</taxon>
        <taxon>Caerostris</taxon>
    </lineage>
</organism>
<dbReference type="AlphaFoldDB" id="A0AAV4Q664"/>
<gene>
    <name evidence="1" type="ORF">CEXT_569281</name>
</gene>
<evidence type="ECO:0000313" key="1">
    <source>
        <dbReference type="EMBL" id="GIY04807.1"/>
    </source>
</evidence>
<reference evidence="1 2" key="1">
    <citation type="submission" date="2021-06" db="EMBL/GenBank/DDBJ databases">
        <title>Caerostris extrusa draft genome.</title>
        <authorList>
            <person name="Kono N."/>
            <person name="Arakawa K."/>
        </authorList>
    </citation>
    <scope>NUCLEOTIDE SEQUENCE [LARGE SCALE GENOMIC DNA]</scope>
</reference>
<dbReference type="Proteomes" id="UP001054945">
    <property type="component" value="Unassembled WGS sequence"/>
</dbReference>
<dbReference type="EMBL" id="BPLR01005754">
    <property type="protein sequence ID" value="GIY04807.1"/>
    <property type="molecule type" value="Genomic_DNA"/>
</dbReference>
<name>A0AAV4Q664_CAEEX</name>
<sequence length="102" mass="12182">MMLLLIDGRNGLVISVEVHYFGIKLFSNDAIVHRWILIRTIHFQGFEQFMIPSYGFENFMLPFYGFEQFMIPSYGFEHFMIHSHSFEQFTIRSHGCEQHDEV</sequence>
<evidence type="ECO:0000313" key="2">
    <source>
        <dbReference type="Proteomes" id="UP001054945"/>
    </source>
</evidence>
<protein>
    <submittedName>
        <fullName evidence="1">Uncharacterized protein</fullName>
    </submittedName>
</protein>
<keyword evidence="2" id="KW-1185">Reference proteome</keyword>
<proteinExistence type="predicted"/>
<accession>A0AAV4Q664</accession>
<comment type="caution">
    <text evidence="1">The sequence shown here is derived from an EMBL/GenBank/DDBJ whole genome shotgun (WGS) entry which is preliminary data.</text>
</comment>